<feature type="domain" description="RagB/SusD" evidence="6">
    <location>
        <begin position="269"/>
        <end position="544"/>
    </location>
</feature>
<dbReference type="Gene3D" id="1.25.40.390">
    <property type="match status" value="1"/>
</dbReference>
<dbReference type="EMBL" id="STFF01000006">
    <property type="protein sequence ID" value="THU36028.1"/>
    <property type="molecule type" value="Genomic_DNA"/>
</dbReference>
<evidence type="ECO:0000256" key="4">
    <source>
        <dbReference type="ARBA" id="ARBA00023136"/>
    </source>
</evidence>
<evidence type="ECO:0000259" key="6">
    <source>
        <dbReference type="Pfam" id="PF07980"/>
    </source>
</evidence>
<dbReference type="Pfam" id="PF14322">
    <property type="entry name" value="SusD-like_3"/>
    <property type="match status" value="1"/>
</dbReference>
<dbReference type="PROSITE" id="PS51257">
    <property type="entry name" value="PROKAR_LIPOPROTEIN"/>
    <property type="match status" value="1"/>
</dbReference>
<dbReference type="SUPFAM" id="SSF48452">
    <property type="entry name" value="TPR-like"/>
    <property type="match status" value="1"/>
</dbReference>
<dbReference type="RefSeq" id="WP_136579268.1">
    <property type="nucleotide sequence ID" value="NZ_STFF01000006.1"/>
</dbReference>
<keyword evidence="3" id="KW-0732">Signal</keyword>
<evidence type="ECO:0000256" key="3">
    <source>
        <dbReference type="ARBA" id="ARBA00022729"/>
    </source>
</evidence>
<organism evidence="8 9">
    <name type="scientific">Niastella caeni</name>
    <dbReference type="NCBI Taxonomy" id="2569763"/>
    <lineage>
        <taxon>Bacteria</taxon>
        <taxon>Pseudomonadati</taxon>
        <taxon>Bacteroidota</taxon>
        <taxon>Chitinophagia</taxon>
        <taxon>Chitinophagales</taxon>
        <taxon>Chitinophagaceae</taxon>
        <taxon>Niastella</taxon>
    </lineage>
</organism>
<dbReference type="OrthoDB" id="9783641at2"/>
<proteinExistence type="inferred from homology"/>
<evidence type="ECO:0000256" key="5">
    <source>
        <dbReference type="ARBA" id="ARBA00023237"/>
    </source>
</evidence>
<dbReference type="InterPro" id="IPR012944">
    <property type="entry name" value="SusD_RagB_dom"/>
</dbReference>
<gene>
    <name evidence="8" type="ORF">FAM09_21830</name>
</gene>
<accession>A0A4S8HL60</accession>
<keyword evidence="5" id="KW-0998">Cell outer membrane</keyword>
<reference evidence="8 9" key="1">
    <citation type="submission" date="2019-04" db="EMBL/GenBank/DDBJ databases">
        <title>Niastella caeni sp. nov., isolated from activated sludge.</title>
        <authorList>
            <person name="Sheng M."/>
        </authorList>
    </citation>
    <scope>NUCLEOTIDE SEQUENCE [LARGE SCALE GENOMIC DNA]</scope>
    <source>
        <strain evidence="8 9">HX-2-15</strain>
    </source>
</reference>
<dbReference type="InterPro" id="IPR011990">
    <property type="entry name" value="TPR-like_helical_dom_sf"/>
</dbReference>
<evidence type="ECO:0000259" key="7">
    <source>
        <dbReference type="Pfam" id="PF14322"/>
    </source>
</evidence>
<evidence type="ECO:0000313" key="9">
    <source>
        <dbReference type="Proteomes" id="UP000306918"/>
    </source>
</evidence>
<evidence type="ECO:0000256" key="1">
    <source>
        <dbReference type="ARBA" id="ARBA00004442"/>
    </source>
</evidence>
<evidence type="ECO:0000313" key="8">
    <source>
        <dbReference type="EMBL" id="THU36028.1"/>
    </source>
</evidence>
<dbReference type="AlphaFoldDB" id="A0A4S8HL60"/>
<comment type="similarity">
    <text evidence="2">Belongs to the SusD family.</text>
</comment>
<name>A0A4S8HL60_9BACT</name>
<dbReference type="GO" id="GO:0009279">
    <property type="term" value="C:cell outer membrane"/>
    <property type="evidence" value="ECO:0007669"/>
    <property type="project" value="UniProtKB-SubCell"/>
</dbReference>
<dbReference type="Pfam" id="PF07980">
    <property type="entry name" value="SusD_RagB"/>
    <property type="match status" value="1"/>
</dbReference>
<comment type="subcellular location">
    <subcellularLocation>
        <location evidence="1">Cell outer membrane</location>
    </subcellularLocation>
</comment>
<sequence>MKKLLIALSAITVMAGACTKLDVKPESQYIDTNFPKTSADYQALIGPIYTQLASKYAIEYFRMQELTTDEVILPGRDGNYDDGGQYRQHHHHTYTPDHTNVKDVWEWGFGAINTCNRVLNNISSSTLAETDPIRIGAIAEVKAMRSLFYFFMMDIYGNVPIVDTFPVLNLPTTKQRIEVFQFIEKDLKSIVNNLPVKNANNATLTYAHPTRAMAYALLAKMYLNAKVYTGSERKQETVQMCDSVIANTQYKLDASYAAVFAPDNGPGITETIFAIPYDALQLDGNQFTRHAFMAYLWPKYGVPNNLSISISTTPEFYDKFNLAGDERNNTWLVGKQYNWDGTPFTIKIKKKDLDASYTGTNNDTTWQLEITRAIKMTGTKPFDVGNDYLARCMGIRSIKYYPDKATTAATRMSGNDMPIFRLADVYLMKAEAIVRGASATTVNGELQTALVLFNKVRARAKAPLAASVTLDELLDERGRELHWENWRRNDLIRFDKYEIEYPIPGDVATSGYTPGMNKDPRRRLFPIPSSERKLNTNLVQNDGY</sequence>
<comment type="caution">
    <text evidence="8">The sequence shown here is derived from an EMBL/GenBank/DDBJ whole genome shotgun (WGS) entry which is preliminary data.</text>
</comment>
<keyword evidence="9" id="KW-1185">Reference proteome</keyword>
<dbReference type="Proteomes" id="UP000306918">
    <property type="component" value="Unassembled WGS sequence"/>
</dbReference>
<protein>
    <submittedName>
        <fullName evidence="8">RagB/SusD family nutrient uptake outer membrane protein</fullName>
    </submittedName>
</protein>
<keyword evidence="4" id="KW-0472">Membrane</keyword>
<feature type="domain" description="SusD-like N-terminal" evidence="7">
    <location>
        <begin position="21"/>
        <end position="223"/>
    </location>
</feature>
<dbReference type="InterPro" id="IPR033985">
    <property type="entry name" value="SusD-like_N"/>
</dbReference>
<evidence type="ECO:0000256" key="2">
    <source>
        <dbReference type="ARBA" id="ARBA00006275"/>
    </source>
</evidence>